<dbReference type="InterPro" id="IPR011011">
    <property type="entry name" value="Znf_FYVE_PHD"/>
</dbReference>
<feature type="region of interest" description="Disordered" evidence="3">
    <location>
        <begin position="1072"/>
        <end position="1113"/>
    </location>
</feature>
<dbReference type="Gene3D" id="3.40.50.150">
    <property type="entry name" value="Vaccinia Virus protein VP39"/>
    <property type="match status" value="1"/>
</dbReference>
<name>A0A364N7M0_STELY</name>
<organism evidence="6 7">
    <name type="scientific">Stemphylium lycopersici</name>
    <name type="common">Tomato gray leaf spot disease fungus</name>
    <name type="synonym">Thyrospora lycopersici</name>
    <dbReference type="NCBI Taxonomy" id="183478"/>
    <lineage>
        <taxon>Eukaryota</taxon>
        <taxon>Fungi</taxon>
        <taxon>Dikarya</taxon>
        <taxon>Ascomycota</taxon>
        <taxon>Pezizomycotina</taxon>
        <taxon>Dothideomycetes</taxon>
        <taxon>Pleosporomycetidae</taxon>
        <taxon>Pleosporales</taxon>
        <taxon>Pleosporineae</taxon>
        <taxon>Pleosporaceae</taxon>
        <taxon>Stemphylium</taxon>
    </lineage>
</organism>
<dbReference type="SUPFAM" id="SSF56436">
    <property type="entry name" value="C-type lectin-like"/>
    <property type="match status" value="1"/>
</dbReference>
<feature type="compositionally biased region" description="Polar residues" evidence="3">
    <location>
        <begin position="866"/>
        <end position="879"/>
    </location>
</feature>
<evidence type="ECO:0000259" key="4">
    <source>
        <dbReference type="Pfam" id="PF03781"/>
    </source>
</evidence>
<feature type="compositionally biased region" description="Basic residues" evidence="3">
    <location>
        <begin position="1282"/>
        <end position="1297"/>
    </location>
</feature>
<dbReference type="Pfam" id="PF03781">
    <property type="entry name" value="FGE-sulfatase"/>
    <property type="match status" value="1"/>
</dbReference>
<sequence>MATKIIDIRVDTAESDILADIKRGLRPDTGGEKKLPTLLLYEYYLTNAEIEVLEKYADKIAEQIPSGSMVVELGSGNLRKVNILLQAIDRLGKDLEYYAVDLSLPELERTFSQIPTGWLKSPAVEAKPKTILWLGSSLGNFKRHEVPPFLAGFGQVLQTCDTMLIGIDSCKDPERVFHAYNDRNGVTHNFILNGLKHANALMGEGTFNVQDWEAIGEYDKEAGRHHAFVAPRKDVVVDGVPVKQGERIRIEESYKYSREEAKELWELSRLVENSVWANSKGDYGLHFVSKPAVFFPTKPEEYAANPVPSLAEWQELWKAWDAVSKQMIPEDELLSKPIELRNECIFYLGHIPTFLDIHLARATDGKPSEPAYFWKIFERGVDPDVEDPTKCHAHSEVPEEWPQLDTILQYQQTVRDKVEALYVSGEAESNGRVSRGLWLGFEHEAMHLETLLYMLIQSDKVLPPPGTKVPDFAAFTTQSEALAVENEWFTIPETNVEIGLDDAQNDSKGKRYFGWDNERPRRSAHVKSFRAKARPITNGEYATYLTQTGRTAIPASWCDKPYSNANGMSATKRDSVINGHQDGINGAAGSVTEGKFVRTVYGTVPLKLAMGWPVVASYDELAGCAQWMGGRIPTLEEARSIYSYVESMKPEFEKSLGNTIPAVNGHLINEGVFETPPSHRVSNGNSGAVPSLNPNDLFIDLKGTNVGFKHWHPVSVVEKGDKLCGQSDLGGVWEWTSTVLEKHDGFEPMELYPGYTAHRPFQSYPNLFQETHLLLNQRPSSTERYRKYHEQQFAVQMGGLPGTEAMFMRLRGHTCTYCMAIDEAHYKRHHDIAEQLRAVYESCGEVDGTIIPSEQDFEDRGRTRGPDNNQGGKFQTGRSITPGDAPSSKRQRKDAKNLARAASRSRVITQEEIRYVDSVVHSADGITSNDADGPRNTEEIDEIEKQLRYHAHVYNTQGSRKGLKKLAVIFGDTAEVDFDAEMERILEVFRITELLKRNTKTKGLQGKGLKLFLTLVDDFKQAIVEDIVQVKKDAAEVRMRRAGYLRYTNRASYDIVENRYSTKDWKTGEKILSSASGSSGAKTPEEDSDQSPSEEEQKHPIRPGSRHDPDRRHLENIHQRITGDDGLYESTIEPYRAPLLPLPPNPTPGRGPVSLKVISIKAPEMVEAPAQGGGKKKSTPSAAGDWQTVTNDKSLINSAPRLRVWGNIPSQRPAEVLQTVLASRKTVLSTTSFPSPVVRNLSREASPKAPAVQSPSIWASRGPESFVSRQADTLDEHPVVSQRKKSKKLRETKRKANRLSVPANAAEHSPAGDDNEKNDSGATNTTSIEVVSQLDAGAQDAEGGHTPEEADEIRKIDEMPEPTHPTEHDDEVIPSIPPLAPTPVTTYGKQIHWKIFARYFTVDQPTMPLLASWSGCSHGSSCAFEANDIPDCPFHEPHCACVDPVVDQCYLVMPCLEMCSTGPYNHLRGEKLLAMYEEDQRTKGRLMLVDEDMISYLTEDPLSRALYRDPCTVPNRLAKEYTDFADGFDPGPLMKQERQFERLWSRNKLIKRQLTHETLREIQRATFERPGARYICYCAARVPDRGLQFLPEVLPKDFVACSFRNCPICYFHKSCVKKLGVDKVSRWYCTSCEKQMQALGRQTLRDLGYTDIPDEDPHSHPYLSNMQELVRQFEDGLDELLGTPDEFMKLMPIKLQDQIKDLGGLGALSPEVQQELKERISAMCSKGTKRSMAELDL</sequence>
<dbReference type="EMBL" id="QGDH01000037">
    <property type="protein sequence ID" value="RAR13348.1"/>
    <property type="molecule type" value="Genomic_DNA"/>
</dbReference>
<proteinExistence type="predicted"/>
<feature type="compositionally biased region" description="Basic and acidic residues" evidence="3">
    <location>
        <begin position="1095"/>
        <end position="1113"/>
    </location>
</feature>
<gene>
    <name evidence="6" type="ORF">DDE83_003348</name>
</gene>
<evidence type="ECO:0000313" key="6">
    <source>
        <dbReference type="EMBL" id="RAR13348.1"/>
    </source>
</evidence>
<dbReference type="InterPro" id="IPR017805">
    <property type="entry name" value="SAM_MeTrfase_EasF-type_put"/>
</dbReference>
<dbReference type="PANTHER" id="PTHR43397">
    <property type="entry name" value="ERGOTHIONEINE BIOSYNTHESIS PROTEIN 1"/>
    <property type="match status" value="1"/>
</dbReference>
<dbReference type="InterPro" id="IPR019257">
    <property type="entry name" value="MeTrfase_dom"/>
</dbReference>
<dbReference type="NCBIfam" id="TIGR03439">
    <property type="entry name" value="methyl_EasF"/>
    <property type="match status" value="1"/>
</dbReference>
<feature type="domain" description="Sulfatase-modifying factor enzyme-like" evidence="4">
    <location>
        <begin position="510"/>
        <end position="637"/>
    </location>
</feature>
<keyword evidence="7" id="KW-1185">Reference proteome</keyword>
<dbReference type="InterPro" id="IPR051128">
    <property type="entry name" value="EgtD_Methyltrsf_superfamily"/>
</dbReference>
<dbReference type="STRING" id="183478.A0A364N7M0"/>
<comment type="caution">
    <text evidence="6">The sequence shown here is derived from an EMBL/GenBank/DDBJ whole genome shotgun (WGS) entry which is preliminary data.</text>
</comment>
<keyword evidence="1" id="KW-0489">Methyltransferase</keyword>
<dbReference type="InterPro" id="IPR013083">
    <property type="entry name" value="Znf_RING/FYVE/PHD"/>
</dbReference>
<dbReference type="Pfam" id="PF10017">
    <property type="entry name" value="Methyltransf_33"/>
    <property type="match status" value="1"/>
</dbReference>
<feature type="region of interest" description="Disordered" evidence="3">
    <location>
        <begin position="851"/>
        <end position="903"/>
    </location>
</feature>
<dbReference type="InterPro" id="IPR016187">
    <property type="entry name" value="CTDL_fold"/>
</dbReference>
<feature type="domain" description="Histidine-specific methyltransferase SAM-dependent" evidence="5">
    <location>
        <begin position="40"/>
        <end position="289"/>
    </location>
</feature>
<keyword evidence="2" id="KW-0808">Transferase</keyword>
<evidence type="ECO:0000256" key="2">
    <source>
        <dbReference type="ARBA" id="ARBA00022679"/>
    </source>
</evidence>
<evidence type="ECO:0000256" key="1">
    <source>
        <dbReference type="ARBA" id="ARBA00022603"/>
    </source>
</evidence>
<reference evidence="7" key="1">
    <citation type="submission" date="2018-05" db="EMBL/GenBank/DDBJ databases">
        <title>Draft genome sequence of Stemphylium lycopersici strain CIDEFI 213.</title>
        <authorList>
            <person name="Medina R."/>
            <person name="Franco M.E.E."/>
            <person name="Lucentini C.G."/>
            <person name="Saparrat M.C.N."/>
            <person name="Balatti P.A."/>
        </authorList>
    </citation>
    <scope>NUCLEOTIDE SEQUENCE [LARGE SCALE GENOMIC DNA]</scope>
    <source>
        <strain evidence="7">CIDEFI 213</strain>
    </source>
</reference>
<dbReference type="InterPro" id="IPR042095">
    <property type="entry name" value="SUMF_sf"/>
</dbReference>
<dbReference type="Proteomes" id="UP000249619">
    <property type="component" value="Unassembled WGS sequence"/>
</dbReference>
<accession>A0A364N7M0</accession>
<dbReference type="GO" id="GO:0032259">
    <property type="term" value="P:methylation"/>
    <property type="evidence" value="ECO:0007669"/>
    <property type="project" value="UniProtKB-KW"/>
</dbReference>
<dbReference type="GO" id="GO:0008168">
    <property type="term" value="F:methyltransferase activity"/>
    <property type="evidence" value="ECO:0007669"/>
    <property type="project" value="UniProtKB-KW"/>
</dbReference>
<dbReference type="InterPro" id="IPR029063">
    <property type="entry name" value="SAM-dependent_MTases_sf"/>
</dbReference>
<dbReference type="SUPFAM" id="SSF57903">
    <property type="entry name" value="FYVE/PHD zinc finger"/>
    <property type="match status" value="1"/>
</dbReference>
<dbReference type="InterPro" id="IPR005532">
    <property type="entry name" value="SUMF_dom"/>
</dbReference>
<feature type="compositionally biased region" description="Basic and acidic residues" evidence="3">
    <location>
        <begin position="1310"/>
        <end position="1319"/>
    </location>
</feature>
<evidence type="ECO:0000313" key="7">
    <source>
        <dbReference type="Proteomes" id="UP000249619"/>
    </source>
</evidence>
<evidence type="ECO:0000256" key="3">
    <source>
        <dbReference type="SAM" id="MobiDB-lite"/>
    </source>
</evidence>
<feature type="region of interest" description="Disordered" evidence="3">
    <location>
        <begin position="1239"/>
        <end position="1323"/>
    </location>
</feature>
<dbReference type="Gene3D" id="3.90.1580.10">
    <property type="entry name" value="paralog of FGE (formylglycine-generating enzyme)"/>
    <property type="match status" value="1"/>
</dbReference>
<dbReference type="Gene3D" id="3.30.40.10">
    <property type="entry name" value="Zinc/RING finger domain, C3HC4 (zinc finger)"/>
    <property type="match status" value="1"/>
</dbReference>
<protein>
    <submittedName>
        <fullName evidence="6">Duf323 domain-containing protein</fullName>
    </submittedName>
</protein>
<dbReference type="PANTHER" id="PTHR43397:SF1">
    <property type="entry name" value="ERGOTHIONEINE BIOSYNTHESIS PROTEIN 1"/>
    <property type="match status" value="1"/>
</dbReference>
<evidence type="ECO:0000259" key="5">
    <source>
        <dbReference type="Pfam" id="PF10017"/>
    </source>
</evidence>